<dbReference type="GO" id="GO:0008903">
    <property type="term" value="F:hydroxypyruvate isomerase activity"/>
    <property type="evidence" value="ECO:0007669"/>
    <property type="project" value="TreeGrafter"/>
</dbReference>
<gene>
    <name evidence="5" type="ORF">A4H34_07490</name>
</gene>
<keyword evidence="1 2" id="KW-0413">Isomerase</keyword>
<dbReference type="PIRSF" id="PIRSF006241">
    <property type="entry name" value="HyI"/>
    <property type="match status" value="1"/>
</dbReference>
<keyword evidence="5" id="KW-0670">Pyruvate</keyword>
<name>A0A179B6F9_9ACTO</name>
<proteinExistence type="inferred from homology"/>
<dbReference type="PANTHER" id="PTHR43489">
    <property type="entry name" value="ISOMERASE"/>
    <property type="match status" value="1"/>
</dbReference>
<feature type="active site" description="Proton donor/acceptor" evidence="3">
    <location>
        <position position="148"/>
    </location>
</feature>
<dbReference type="GO" id="GO:0046487">
    <property type="term" value="P:glyoxylate metabolic process"/>
    <property type="evidence" value="ECO:0007669"/>
    <property type="project" value="TreeGrafter"/>
</dbReference>
<dbReference type="Pfam" id="PF01261">
    <property type="entry name" value="AP_endonuc_2"/>
    <property type="match status" value="1"/>
</dbReference>
<dbReference type="SUPFAM" id="SSF51658">
    <property type="entry name" value="Xylose isomerase-like"/>
    <property type="match status" value="1"/>
</dbReference>
<sequence>MEYAVNCSIMFKELPVLERAKAAADAGFKAVEFWWPWDVAVPEREDIDAFVASIRDAGVQLIGLNFFAGDMPGGERGLVSLPSRVDDFKANVPVAVEIGRELGCKAFNALYGLRQEGVDAVVQDAVAIDNLEFAAKAAAEIGATVLVEPVSGAAEYPLKTAAQTLAVVEKLKAERGVENVGFLCDLYHLAANGDDVAAVAAGDGGAAAHCQIADFPGRGEPGTGDLDIAGLLASMKKAGYDGWVALEYVPTVATADSFGNLPELP</sequence>
<dbReference type="STRING" id="1823756.A4H34_07490"/>
<organism evidence="5 6">
    <name type="scientific">Peptidiphaga gingivicola</name>
    <dbReference type="NCBI Taxonomy" id="2741497"/>
    <lineage>
        <taxon>Bacteria</taxon>
        <taxon>Bacillati</taxon>
        <taxon>Actinomycetota</taxon>
        <taxon>Actinomycetes</taxon>
        <taxon>Actinomycetales</taxon>
        <taxon>Actinomycetaceae</taxon>
        <taxon>Peptidiphaga</taxon>
    </lineage>
</organism>
<protein>
    <submittedName>
        <fullName evidence="5">Hydroxypyruvate isomerase</fullName>
    </submittedName>
</protein>
<dbReference type="InterPro" id="IPR036237">
    <property type="entry name" value="Xyl_isomerase-like_sf"/>
</dbReference>
<dbReference type="Gene3D" id="3.20.20.150">
    <property type="entry name" value="Divalent-metal-dependent TIM barrel enzymes"/>
    <property type="match status" value="1"/>
</dbReference>
<dbReference type="InterPro" id="IPR013022">
    <property type="entry name" value="Xyl_isomerase-like_TIM-brl"/>
</dbReference>
<comment type="similarity">
    <text evidence="2">Belongs to the hyi family.</text>
</comment>
<dbReference type="InterPro" id="IPR026040">
    <property type="entry name" value="HyI-like"/>
</dbReference>
<dbReference type="OrthoDB" id="9786584at2"/>
<dbReference type="PANTHER" id="PTHR43489:SF6">
    <property type="entry name" value="HYDROXYPYRUVATE ISOMERASE-RELATED"/>
    <property type="match status" value="1"/>
</dbReference>
<evidence type="ECO:0000313" key="6">
    <source>
        <dbReference type="Proteomes" id="UP000078368"/>
    </source>
</evidence>
<evidence type="ECO:0000313" key="5">
    <source>
        <dbReference type="EMBL" id="OAP86939.1"/>
    </source>
</evidence>
<evidence type="ECO:0000256" key="1">
    <source>
        <dbReference type="ARBA" id="ARBA00023235"/>
    </source>
</evidence>
<dbReference type="EMBL" id="LVZK01000001">
    <property type="protein sequence ID" value="OAP86939.1"/>
    <property type="molecule type" value="Genomic_DNA"/>
</dbReference>
<dbReference type="Proteomes" id="UP000078368">
    <property type="component" value="Unassembled WGS sequence"/>
</dbReference>
<comment type="caution">
    <text evidence="5">The sequence shown here is derived from an EMBL/GenBank/DDBJ whole genome shotgun (WGS) entry which is preliminary data.</text>
</comment>
<dbReference type="AlphaFoldDB" id="A0A179B6F9"/>
<evidence type="ECO:0000256" key="3">
    <source>
        <dbReference type="PIRSR" id="PIRSR006241-50"/>
    </source>
</evidence>
<evidence type="ECO:0000259" key="4">
    <source>
        <dbReference type="Pfam" id="PF01261"/>
    </source>
</evidence>
<evidence type="ECO:0000256" key="2">
    <source>
        <dbReference type="PIRNR" id="PIRNR006241"/>
    </source>
</evidence>
<keyword evidence="6" id="KW-1185">Reference proteome</keyword>
<dbReference type="InterPro" id="IPR050417">
    <property type="entry name" value="Sugar_Epim/Isomerase"/>
</dbReference>
<dbReference type="RefSeq" id="WP_064231564.1">
    <property type="nucleotide sequence ID" value="NZ_LVZK01000001.1"/>
</dbReference>
<feature type="domain" description="Xylose isomerase-like TIM barrel" evidence="4">
    <location>
        <begin position="21"/>
        <end position="249"/>
    </location>
</feature>
<accession>A0A179B6F9</accession>
<feature type="active site" description="Proton donor/acceptor" evidence="3">
    <location>
        <position position="247"/>
    </location>
</feature>
<reference evidence="5 6" key="1">
    <citation type="submission" date="2016-04" db="EMBL/GenBank/DDBJ databases">
        <title>Peptidophaga gingivicola gen. nov., sp. nov., isolated from human subgingival plaque.</title>
        <authorList>
            <person name="Beall C.J."/>
            <person name="Mokrzan E.M."/>
            <person name="Griffen A.L."/>
            <person name="Leys E.J."/>
        </authorList>
    </citation>
    <scope>NUCLEOTIDE SEQUENCE [LARGE SCALE GENOMIC DNA]</scope>
    <source>
        <strain evidence="5 6">BA112</strain>
    </source>
</reference>